<name>A0A6A3EIR4_9STRA</name>
<evidence type="ECO:0000313" key="2">
    <source>
        <dbReference type="Proteomes" id="UP000429523"/>
    </source>
</evidence>
<dbReference type="AlphaFoldDB" id="A0A6A3EIR4"/>
<organism evidence="1 2">
    <name type="scientific">Phytophthora fragariae</name>
    <dbReference type="NCBI Taxonomy" id="53985"/>
    <lineage>
        <taxon>Eukaryota</taxon>
        <taxon>Sar</taxon>
        <taxon>Stramenopiles</taxon>
        <taxon>Oomycota</taxon>
        <taxon>Peronosporomycetes</taxon>
        <taxon>Peronosporales</taxon>
        <taxon>Peronosporaceae</taxon>
        <taxon>Phytophthora</taxon>
    </lineage>
</organism>
<comment type="caution">
    <text evidence="1">The sequence shown here is derived from an EMBL/GenBank/DDBJ whole genome shotgun (WGS) entry which is preliminary data.</text>
</comment>
<dbReference type="Proteomes" id="UP000429523">
    <property type="component" value="Unassembled WGS sequence"/>
</dbReference>
<gene>
    <name evidence="1" type="ORF">PF009_g19882</name>
</gene>
<evidence type="ECO:0000313" key="1">
    <source>
        <dbReference type="EMBL" id="KAE8930018.1"/>
    </source>
</evidence>
<proteinExistence type="predicted"/>
<reference evidence="1 2" key="1">
    <citation type="submission" date="2018-08" db="EMBL/GenBank/DDBJ databases">
        <title>Genomic investigation of the strawberry pathogen Phytophthora fragariae indicates pathogenicity is determined by transcriptional variation in three key races.</title>
        <authorList>
            <person name="Adams T.M."/>
            <person name="Armitage A.D."/>
            <person name="Sobczyk M.K."/>
            <person name="Bates H.J."/>
            <person name="Dunwell J.M."/>
            <person name="Nellist C.F."/>
            <person name="Harrison R.J."/>
        </authorList>
    </citation>
    <scope>NUCLEOTIDE SEQUENCE [LARGE SCALE GENOMIC DNA]</scope>
    <source>
        <strain evidence="1 2">NOV-9</strain>
    </source>
</reference>
<protein>
    <submittedName>
        <fullName evidence="1">Uncharacterized protein</fullName>
    </submittedName>
</protein>
<sequence length="117" mass="13964">MLWRVKYSQNQGHVRKARCQQPVFKTDEEFEGAKNSYKNWACVETPFLAGLYSESAAVGWTKWLLEKREERKVKIYRVSTNKLKVLKAEPYGNYDNEFLIYLEIPDENILETKIYKY</sequence>
<dbReference type="EMBL" id="QXGF01001437">
    <property type="protein sequence ID" value="KAE8930018.1"/>
    <property type="molecule type" value="Genomic_DNA"/>
</dbReference>
<accession>A0A6A3EIR4</accession>